<dbReference type="EMBL" id="JAAOIV010000007">
    <property type="protein sequence ID" value="NHN56305.1"/>
    <property type="molecule type" value="Genomic_DNA"/>
</dbReference>
<evidence type="ECO:0000256" key="1">
    <source>
        <dbReference type="ARBA" id="ARBA00001974"/>
    </source>
</evidence>
<reference evidence="7" key="1">
    <citation type="submission" date="2020-03" db="EMBL/GenBank/DDBJ databases">
        <title>Draft sequencing of Calidifontibacter sp. DB0510.</title>
        <authorList>
            <person name="Kim D.-U."/>
        </authorList>
    </citation>
    <scope>NUCLEOTIDE SEQUENCE</scope>
    <source>
        <strain evidence="7">DB0510</strain>
    </source>
</reference>
<evidence type="ECO:0000313" key="7">
    <source>
        <dbReference type="EMBL" id="NHN56305.1"/>
    </source>
</evidence>
<keyword evidence="5" id="KW-0560">Oxidoreductase</keyword>
<protein>
    <submittedName>
        <fullName evidence="7">FAD-binding oxidoreductase</fullName>
    </submittedName>
</protein>
<sequence>MNTPTRRTVLAGAAAAAATTLTVRPTSASTGPDWTGLARAMAGPVYLPGSSQYASSKLVFNTRFDAARPLAVVRPANQADIQQVVAFARRYGLHLSPRAGGHSYVGASAAAGRIALDLRGYAWPTTVSGSTATVYAGSTLYAVKSALAARGLAVPTGTCPTVGAAGLTLGGGIGVESRAHGLTCDRLVAMTVVTGTGQALRVSASSHADLFWALRGGGGGAGAIVTSLSYATHPATAKGIFRLTFPVTAAVLTGWARWMSTTARSRWAGVHVDSDLRGGVRLSILGVTNAGDERAAAASLISTIGVKATSASYRSGSYLDAVVYLGGGTTSPRQPFIAGSDVLAALSTTTAETILGAVRARSRAGAGGSALLDPLTGAVGDIASAATAFPWRDHVASLQWYTGGSAYESAVRWIGDSRRALGTASRGGYLNYLESGDPLSRYLAGNTNRRQQIMRAYDPYAVM</sequence>
<dbReference type="PROSITE" id="PS51318">
    <property type="entry name" value="TAT"/>
    <property type="match status" value="1"/>
</dbReference>
<evidence type="ECO:0000256" key="5">
    <source>
        <dbReference type="ARBA" id="ARBA00023002"/>
    </source>
</evidence>
<evidence type="ECO:0000313" key="8">
    <source>
        <dbReference type="Proteomes" id="UP000744769"/>
    </source>
</evidence>
<dbReference type="GO" id="GO:0071949">
    <property type="term" value="F:FAD binding"/>
    <property type="evidence" value="ECO:0007669"/>
    <property type="project" value="InterPro"/>
</dbReference>
<comment type="caution">
    <text evidence="7">The sequence shown here is derived from an EMBL/GenBank/DDBJ whole genome shotgun (WGS) entry which is preliminary data.</text>
</comment>
<accession>A0A967B2Y0</accession>
<evidence type="ECO:0000256" key="3">
    <source>
        <dbReference type="ARBA" id="ARBA00022630"/>
    </source>
</evidence>
<dbReference type="GO" id="GO:0016491">
    <property type="term" value="F:oxidoreductase activity"/>
    <property type="evidence" value="ECO:0007669"/>
    <property type="project" value="UniProtKB-KW"/>
</dbReference>
<dbReference type="SUPFAM" id="SSF56176">
    <property type="entry name" value="FAD-binding/transporter-associated domain-like"/>
    <property type="match status" value="1"/>
</dbReference>
<evidence type="ECO:0000259" key="6">
    <source>
        <dbReference type="PROSITE" id="PS51387"/>
    </source>
</evidence>
<name>A0A967B2Y0_9MICO</name>
<dbReference type="PANTHER" id="PTHR42973:SF39">
    <property type="entry name" value="FAD-BINDING PCMH-TYPE DOMAIN-CONTAINING PROTEIN"/>
    <property type="match status" value="1"/>
</dbReference>
<dbReference type="RefSeq" id="WP_166196923.1">
    <property type="nucleotide sequence ID" value="NZ_JAAOIV010000007.1"/>
</dbReference>
<dbReference type="PANTHER" id="PTHR42973">
    <property type="entry name" value="BINDING OXIDOREDUCTASE, PUTATIVE (AFU_ORTHOLOGUE AFUA_1G17690)-RELATED"/>
    <property type="match status" value="1"/>
</dbReference>
<proteinExistence type="inferred from homology"/>
<keyword evidence="8" id="KW-1185">Reference proteome</keyword>
<dbReference type="InterPro" id="IPR016169">
    <property type="entry name" value="FAD-bd_PCMH_sub2"/>
</dbReference>
<dbReference type="Pfam" id="PF01565">
    <property type="entry name" value="FAD_binding_4"/>
    <property type="match status" value="1"/>
</dbReference>
<dbReference type="AlphaFoldDB" id="A0A967B2Y0"/>
<feature type="domain" description="FAD-binding PCMH-type" evidence="6">
    <location>
        <begin position="65"/>
        <end position="235"/>
    </location>
</feature>
<dbReference type="InterPro" id="IPR016167">
    <property type="entry name" value="FAD-bd_PCMH_sub1"/>
</dbReference>
<dbReference type="InterPro" id="IPR006311">
    <property type="entry name" value="TAT_signal"/>
</dbReference>
<dbReference type="Gene3D" id="3.30.43.10">
    <property type="entry name" value="Uridine Diphospho-n-acetylenolpyruvylglucosamine Reductase, domain 2"/>
    <property type="match status" value="1"/>
</dbReference>
<dbReference type="PROSITE" id="PS00862">
    <property type="entry name" value="OX2_COVAL_FAD"/>
    <property type="match status" value="1"/>
</dbReference>
<evidence type="ECO:0000256" key="2">
    <source>
        <dbReference type="ARBA" id="ARBA00005466"/>
    </source>
</evidence>
<dbReference type="Gene3D" id="3.40.462.20">
    <property type="match status" value="1"/>
</dbReference>
<organism evidence="7 8">
    <name type="scientific">Metallococcus carri</name>
    <dbReference type="NCBI Taxonomy" id="1656884"/>
    <lineage>
        <taxon>Bacteria</taxon>
        <taxon>Bacillati</taxon>
        <taxon>Actinomycetota</taxon>
        <taxon>Actinomycetes</taxon>
        <taxon>Micrococcales</taxon>
        <taxon>Dermacoccaceae</taxon>
        <taxon>Metallococcus</taxon>
    </lineage>
</organism>
<keyword evidence="3" id="KW-0285">Flavoprotein</keyword>
<dbReference type="InterPro" id="IPR006094">
    <property type="entry name" value="Oxid_FAD_bind_N"/>
</dbReference>
<comment type="cofactor">
    <cofactor evidence="1">
        <name>FAD</name>
        <dbReference type="ChEBI" id="CHEBI:57692"/>
    </cofactor>
</comment>
<dbReference type="Proteomes" id="UP000744769">
    <property type="component" value="Unassembled WGS sequence"/>
</dbReference>
<dbReference type="InterPro" id="IPR006093">
    <property type="entry name" value="Oxy_OxRdtase_FAD_BS"/>
</dbReference>
<evidence type="ECO:0000256" key="4">
    <source>
        <dbReference type="ARBA" id="ARBA00022827"/>
    </source>
</evidence>
<gene>
    <name evidence="7" type="ORF">G9U51_11010</name>
</gene>
<keyword evidence="4" id="KW-0274">FAD</keyword>
<dbReference type="InterPro" id="IPR036318">
    <property type="entry name" value="FAD-bd_PCMH-like_sf"/>
</dbReference>
<dbReference type="InterPro" id="IPR050416">
    <property type="entry name" value="FAD-linked_Oxidoreductase"/>
</dbReference>
<dbReference type="Gene3D" id="3.30.465.10">
    <property type="match status" value="1"/>
</dbReference>
<comment type="similarity">
    <text evidence="2">Belongs to the oxygen-dependent FAD-linked oxidoreductase family.</text>
</comment>
<dbReference type="InterPro" id="IPR016166">
    <property type="entry name" value="FAD-bd_PCMH"/>
</dbReference>
<dbReference type="PROSITE" id="PS51387">
    <property type="entry name" value="FAD_PCMH"/>
    <property type="match status" value="1"/>
</dbReference>